<dbReference type="InterPro" id="IPR008490">
    <property type="entry name" value="Transposase_InsH_N"/>
</dbReference>
<dbReference type="BioCyc" id="TINT75379:TINT_RS09745-MONOMER"/>
<comment type="similarity">
    <text evidence="2">Belongs to the transposase 11 family.</text>
</comment>
<gene>
    <name evidence="8" type="ordered locus">Tint_1946</name>
</gene>
<evidence type="ECO:0000256" key="1">
    <source>
        <dbReference type="ARBA" id="ARBA00003544"/>
    </source>
</evidence>
<dbReference type="AlphaFoldDB" id="D5X2H5"/>
<dbReference type="KEGG" id="tin:Tint_1946"/>
<dbReference type="NCBIfam" id="NF033581">
    <property type="entry name" value="transpos_IS5_4"/>
    <property type="match status" value="1"/>
</dbReference>
<comment type="function">
    <text evidence="1">Involved in the transposition of the insertion sequence IS5.</text>
</comment>
<proteinExistence type="inferred from homology"/>
<evidence type="ECO:0000256" key="4">
    <source>
        <dbReference type="ARBA" id="ARBA00023125"/>
    </source>
</evidence>
<organism evidence="8">
    <name type="scientific">Thiomonas intermedia (strain K12)</name>
    <name type="common">Thiobacillus intermedius</name>
    <dbReference type="NCBI Taxonomy" id="75379"/>
    <lineage>
        <taxon>Bacteria</taxon>
        <taxon>Pseudomonadati</taxon>
        <taxon>Pseudomonadota</taxon>
        <taxon>Betaproteobacteria</taxon>
        <taxon>Burkholderiales</taxon>
        <taxon>Thiomonas</taxon>
    </lineage>
</organism>
<reference evidence="8" key="1">
    <citation type="submission" date="2010-04" db="EMBL/GenBank/DDBJ databases">
        <title>Complete sequence of Thiomonas intermedia K12.</title>
        <authorList>
            <consortium name="US DOE Joint Genome Institute"/>
            <person name="Lucas S."/>
            <person name="Copeland A."/>
            <person name="Lapidus A."/>
            <person name="Cheng J.-F."/>
            <person name="Bruce D."/>
            <person name="Goodwin L."/>
            <person name="Pitluck S."/>
            <person name="Davenport K."/>
            <person name="Detter J.C."/>
            <person name="Han C."/>
            <person name="Tapia R."/>
            <person name="Land M."/>
            <person name="Hauser L."/>
            <person name="Kyrpides N."/>
            <person name="Ovchinnikova G."/>
            <person name="Kerfeld C.A."/>
            <person name="Cannon G.C."/>
            <person name="Heinhorst S."/>
            <person name="Woyke T."/>
        </authorList>
    </citation>
    <scope>NUCLEOTIDE SEQUENCE [LARGE SCALE GENOMIC DNA]</scope>
    <source>
        <strain evidence="8">K12</strain>
    </source>
</reference>
<dbReference type="EMBL" id="CP002021">
    <property type="protein sequence ID" value="ADG31308.1"/>
    <property type="molecule type" value="Genomic_DNA"/>
</dbReference>
<evidence type="ECO:0000313" key="8">
    <source>
        <dbReference type="EMBL" id="ADG31308.1"/>
    </source>
</evidence>
<dbReference type="eggNOG" id="COG3039">
    <property type="taxonomic scope" value="Bacteria"/>
</dbReference>
<dbReference type="GO" id="GO:0003677">
    <property type="term" value="F:DNA binding"/>
    <property type="evidence" value="ECO:0007669"/>
    <property type="project" value="UniProtKB-KW"/>
</dbReference>
<evidence type="ECO:0000259" key="7">
    <source>
        <dbReference type="Pfam" id="PF05598"/>
    </source>
</evidence>
<dbReference type="Pfam" id="PF05598">
    <property type="entry name" value="DUF772"/>
    <property type="match status" value="1"/>
</dbReference>
<dbReference type="PANTHER" id="PTHR35604">
    <property type="entry name" value="TRANSPOSASE INSH FOR INSERTION SEQUENCE ELEMENT IS5A-RELATED"/>
    <property type="match status" value="1"/>
</dbReference>
<dbReference type="GO" id="GO:0006313">
    <property type="term" value="P:DNA transposition"/>
    <property type="evidence" value="ECO:0007669"/>
    <property type="project" value="InterPro"/>
</dbReference>
<feature type="domain" description="Transposase IS4-like" evidence="6">
    <location>
        <begin position="137"/>
        <end position="314"/>
    </location>
</feature>
<dbReference type="PANTHER" id="PTHR35604:SF2">
    <property type="entry name" value="TRANSPOSASE INSH FOR INSERTION SEQUENCE ELEMENT IS5A-RELATED"/>
    <property type="match status" value="1"/>
</dbReference>
<evidence type="ECO:0000256" key="5">
    <source>
        <dbReference type="ARBA" id="ARBA00023172"/>
    </source>
</evidence>
<keyword evidence="5" id="KW-0233">DNA recombination</keyword>
<evidence type="ECO:0000256" key="3">
    <source>
        <dbReference type="ARBA" id="ARBA00022578"/>
    </source>
</evidence>
<dbReference type="HOGENOM" id="CLU_049873_1_2_4"/>
<evidence type="ECO:0000256" key="2">
    <source>
        <dbReference type="ARBA" id="ARBA00010075"/>
    </source>
</evidence>
<evidence type="ECO:0000259" key="6">
    <source>
        <dbReference type="Pfam" id="PF01609"/>
    </source>
</evidence>
<keyword evidence="3" id="KW-0815">Transposition</keyword>
<dbReference type="InterPro" id="IPR002559">
    <property type="entry name" value="Transposase_11"/>
</dbReference>
<sequence length="327" mass="36484">MKQISLAVTGFELAAKRTRKREFLEEMDRVVPWSQLLALIAPHAPAGKTGRPPFAPEVMLRIHLLQQFFGHSDPAMEEALHDIPLYREFARLDAGITRLPDESTILRFRHLLEAHDLGAQILEAVNAQLQRQGLLLKTGTVVDATLIAAPSSTKNAQGERDPEMHQTKKGKQWHFGMKAHIGVDADSGLVHTVVGTAANAHDVTQASALLHGEESDVFADSGYRGVHKREEVIQTHPDVAWHVAMMPSHRKALDKDTPMGAIMDALEKTKARIRAKVEHPFRVIKCQFGHRKTRYRGLAKNTSQLLVMFALSNLWMVRKRILQGAVG</sequence>
<dbReference type="GO" id="GO:0004803">
    <property type="term" value="F:transposase activity"/>
    <property type="evidence" value="ECO:0007669"/>
    <property type="project" value="InterPro"/>
</dbReference>
<name>D5X2H5_THIK1</name>
<keyword evidence="4" id="KW-0238">DNA-binding</keyword>
<feature type="domain" description="Transposase InsH N-terminal" evidence="7">
    <location>
        <begin position="15"/>
        <end position="110"/>
    </location>
</feature>
<dbReference type="STRING" id="75379.Tint_1946"/>
<protein>
    <submittedName>
        <fullName evidence="8">Transposase IS4 family protein</fullName>
    </submittedName>
</protein>
<accession>D5X2H5</accession>
<dbReference type="InterPro" id="IPR047959">
    <property type="entry name" value="Transpos_IS5"/>
</dbReference>
<dbReference type="Pfam" id="PF01609">
    <property type="entry name" value="DDE_Tnp_1"/>
    <property type="match status" value="1"/>
</dbReference>